<proteinExistence type="predicted"/>
<dbReference type="EMBL" id="JAFNEN010000637">
    <property type="protein sequence ID" value="KAG8179322.1"/>
    <property type="molecule type" value="Genomic_DNA"/>
</dbReference>
<sequence>MIKLAKFAKKAPLVHPSELKRHPGRKNKKEGPEASIPRTTSFRRGNIARDLNPRGALGRHVARGHLGGRDPFTFHP</sequence>
<evidence type="ECO:0000313" key="3">
    <source>
        <dbReference type="Proteomes" id="UP000827092"/>
    </source>
</evidence>
<protein>
    <submittedName>
        <fullName evidence="2">Uncharacterized protein</fullName>
    </submittedName>
</protein>
<dbReference type="Proteomes" id="UP000827092">
    <property type="component" value="Unassembled WGS sequence"/>
</dbReference>
<evidence type="ECO:0000256" key="1">
    <source>
        <dbReference type="SAM" id="MobiDB-lite"/>
    </source>
</evidence>
<dbReference type="AlphaFoldDB" id="A0AAV6U4A6"/>
<gene>
    <name evidence="2" type="ORF">JTE90_021989</name>
</gene>
<comment type="caution">
    <text evidence="2">The sequence shown here is derived from an EMBL/GenBank/DDBJ whole genome shotgun (WGS) entry which is preliminary data.</text>
</comment>
<organism evidence="2 3">
    <name type="scientific">Oedothorax gibbosus</name>
    <dbReference type="NCBI Taxonomy" id="931172"/>
    <lineage>
        <taxon>Eukaryota</taxon>
        <taxon>Metazoa</taxon>
        <taxon>Ecdysozoa</taxon>
        <taxon>Arthropoda</taxon>
        <taxon>Chelicerata</taxon>
        <taxon>Arachnida</taxon>
        <taxon>Araneae</taxon>
        <taxon>Araneomorphae</taxon>
        <taxon>Entelegynae</taxon>
        <taxon>Araneoidea</taxon>
        <taxon>Linyphiidae</taxon>
        <taxon>Erigoninae</taxon>
        <taxon>Oedothorax</taxon>
    </lineage>
</organism>
<keyword evidence="3" id="KW-1185">Reference proteome</keyword>
<feature type="region of interest" description="Disordered" evidence="1">
    <location>
        <begin position="1"/>
        <end position="76"/>
    </location>
</feature>
<accession>A0AAV6U4A6</accession>
<evidence type="ECO:0000313" key="2">
    <source>
        <dbReference type="EMBL" id="KAG8179322.1"/>
    </source>
</evidence>
<name>A0AAV6U4A6_9ARAC</name>
<reference evidence="2 3" key="1">
    <citation type="journal article" date="2022" name="Nat. Ecol. Evol.">
        <title>A masculinizing supergene underlies an exaggerated male reproductive morph in a spider.</title>
        <authorList>
            <person name="Hendrickx F."/>
            <person name="De Corte Z."/>
            <person name="Sonet G."/>
            <person name="Van Belleghem S.M."/>
            <person name="Kostlbacher S."/>
            <person name="Vangestel C."/>
        </authorList>
    </citation>
    <scope>NUCLEOTIDE SEQUENCE [LARGE SCALE GENOMIC DNA]</scope>
    <source>
        <strain evidence="2">W744_W776</strain>
    </source>
</reference>